<dbReference type="RefSeq" id="WP_354643237.1">
    <property type="nucleotide sequence ID" value="NZ_CP159872.1"/>
</dbReference>
<name>A0AAU8K2C9_9ACTN</name>
<dbReference type="Gene3D" id="1.10.490.10">
    <property type="entry name" value="Globins"/>
    <property type="match status" value="1"/>
</dbReference>
<sequence length="160" mass="17453">MNPATDPGTDPTRPDIADRDDLDRVLRRFYRAAFADPLIGPHFTEVAALDLESHLPVITDFWESALLRGAAYRRNAYAPHLGLHRSRPLTAAHFGRWVQLWRAAVDGAHAGPVAERAKRQAERIALSMLARLDADEADRAGAAAGPSGGFVPLSALLLRT</sequence>
<dbReference type="SUPFAM" id="SSF46458">
    <property type="entry name" value="Globin-like"/>
    <property type="match status" value="1"/>
</dbReference>
<organism evidence="1">
    <name type="scientific">Kitasatospora camelliae</name>
    <dbReference type="NCBI Taxonomy" id="3156397"/>
    <lineage>
        <taxon>Bacteria</taxon>
        <taxon>Bacillati</taxon>
        <taxon>Actinomycetota</taxon>
        <taxon>Actinomycetes</taxon>
        <taxon>Kitasatosporales</taxon>
        <taxon>Streptomycetaceae</taxon>
        <taxon>Kitasatospora</taxon>
    </lineage>
</organism>
<proteinExistence type="predicted"/>
<dbReference type="AlphaFoldDB" id="A0AAU8K2C9"/>
<protein>
    <submittedName>
        <fullName evidence="1">Group III truncated hemoglobin</fullName>
    </submittedName>
</protein>
<dbReference type="GO" id="GO:0019825">
    <property type="term" value="F:oxygen binding"/>
    <property type="evidence" value="ECO:0007669"/>
    <property type="project" value="InterPro"/>
</dbReference>
<dbReference type="GO" id="GO:0020037">
    <property type="term" value="F:heme binding"/>
    <property type="evidence" value="ECO:0007669"/>
    <property type="project" value="InterPro"/>
</dbReference>
<accession>A0AAU8K2C9</accession>
<dbReference type="KEGG" id="kcm:ABWK59_27040"/>
<dbReference type="EMBL" id="CP159872">
    <property type="protein sequence ID" value="XCM82306.1"/>
    <property type="molecule type" value="Genomic_DNA"/>
</dbReference>
<dbReference type="InterPro" id="IPR012292">
    <property type="entry name" value="Globin/Proto"/>
</dbReference>
<reference evidence="1" key="1">
    <citation type="submission" date="2024-06" db="EMBL/GenBank/DDBJ databases">
        <title>The genome sequences of Kitasatospora sp. strain HUAS MG31.</title>
        <authorList>
            <person name="Mo P."/>
        </authorList>
    </citation>
    <scope>NUCLEOTIDE SEQUENCE</scope>
    <source>
        <strain evidence="1">HUAS MG31</strain>
    </source>
</reference>
<gene>
    <name evidence="1" type="ORF">ABWK59_27040</name>
</gene>
<dbReference type="InterPro" id="IPR009050">
    <property type="entry name" value="Globin-like_sf"/>
</dbReference>
<dbReference type="CDD" id="cd08916">
    <property type="entry name" value="TrHb3_P"/>
    <property type="match status" value="1"/>
</dbReference>
<evidence type="ECO:0000313" key="1">
    <source>
        <dbReference type="EMBL" id="XCM82306.1"/>
    </source>
</evidence>